<protein>
    <submittedName>
        <fullName evidence="2">DUF4245 domain-containing protein</fullName>
    </submittedName>
</protein>
<dbReference type="OrthoDB" id="3827115at2"/>
<dbReference type="Pfam" id="PF14030">
    <property type="entry name" value="DUF4245"/>
    <property type="match status" value="1"/>
</dbReference>
<feature type="transmembrane region" description="Helical" evidence="1">
    <location>
        <begin position="12"/>
        <end position="31"/>
    </location>
</feature>
<keyword evidence="3" id="KW-1185">Reference proteome</keyword>
<dbReference type="Proteomes" id="UP000290624">
    <property type="component" value="Unassembled WGS sequence"/>
</dbReference>
<keyword evidence="1" id="KW-0472">Membrane</keyword>
<dbReference type="RefSeq" id="WP_129458001.1">
    <property type="nucleotide sequence ID" value="NZ_PPCV01000002.1"/>
</dbReference>
<sequence length="183" mass="19743">MARQQRNSTATHMIVAMGVLMVPIALIVAFFTRTPEPVVQHLDYAPVARLAAGEATFPVLVPAHLPQGWTATRARWTPEGKPNVNGEPAAGNTWQLGMLSPERSYVAVEQRDASQELFIQQVTRGGVAQGTSTIEGAVWQRYLSEDGRTRSLVQRGVAATIVSGDLEYEALEAFASTLTAATP</sequence>
<accession>A0A4V1Q7M4</accession>
<dbReference type="InterPro" id="IPR025339">
    <property type="entry name" value="DUF4245"/>
</dbReference>
<proteinExistence type="predicted"/>
<dbReference type="EMBL" id="PPCV01000002">
    <property type="protein sequence ID" value="RXW33098.1"/>
    <property type="molecule type" value="Genomic_DNA"/>
</dbReference>
<evidence type="ECO:0000313" key="2">
    <source>
        <dbReference type="EMBL" id="RXW33098.1"/>
    </source>
</evidence>
<reference evidence="2 3" key="1">
    <citation type="submission" date="2018-01" db="EMBL/GenBank/DDBJ databases">
        <title>Lactibacter flavus gen. nov., sp. nov., a novel bacterium of the family Propionibacteriaceae isolated from raw milk and dairy products.</title>
        <authorList>
            <person name="Wenning M."/>
            <person name="Breitenwieser F."/>
            <person name="Huptas C."/>
            <person name="von Neubeck M."/>
            <person name="Busse H.-J."/>
            <person name="Scherer S."/>
        </authorList>
    </citation>
    <scope>NUCLEOTIDE SEQUENCE [LARGE SCALE GENOMIC DNA]</scope>
    <source>
        <strain evidence="2 3">VG341</strain>
    </source>
</reference>
<organism evidence="2 3">
    <name type="scientific">Propioniciclava flava</name>
    <dbReference type="NCBI Taxonomy" id="2072026"/>
    <lineage>
        <taxon>Bacteria</taxon>
        <taxon>Bacillati</taxon>
        <taxon>Actinomycetota</taxon>
        <taxon>Actinomycetes</taxon>
        <taxon>Propionibacteriales</taxon>
        <taxon>Propionibacteriaceae</taxon>
        <taxon>Propioniciclava</taxon>
    </lineage>
</organism>
<keyword evidence="1" id="KW-0812">Transmembrane</keyword>
<name>A0A4V1Q7M4_9ACTN</name>
<dbReference type="AlphaFoldDB" id="A0A4V1Q7M4"/>
<evidence type="ECO:0000256" key="1">
    <source>
        <dbReference type="SAM" id="Phobius"/>
    </source>
</evidence>
<keyword evidence="1" id="KW-1133">Transmembrane helix</keyword>
<evidence type="ECO:0000313" key="3">
    <source>
        <dbReference type="Proteomes" id="UP000290624"/>
    </source>
</evidence>
<comment type="caution">
    <text evidence="2">The sequence shown here is derived from an EMBL/GenBank/DDBJ whole genome shotgun (WGS) entry which is preliminary data.</text>
</comment>
<gene>
    <name evidence="2" type="ORF">C1706_04405</name>
</gene>